<accession>A0ABQ7C716</accession>
<sequence length="104" mass="11675">MFGVDRYLIADLSSLLSSSKLMSEMDFELPSNGVHQDLLEWEDVGVEWQNLSGSEFKQFCPIPKVVSIDARLMMSIGAQLLMSIDAHLLVSINTSTSCVWTWSF</sequence>
<organism evidence="1 2">
    <name type="scientific">Brassica cretica</name>
    <name type="common">Mustard</name>
    <dbReference type="NCBI Taxonomy" id="69181"/>
    <lineage>
        <taxon>Eukaryota</taxon>
        <taxon>Viridiplantae</taxon>
        <taxon>Streptophyta</taxon>
        <taxon>Embryophyta</taxon>
        <taxon>Tracheophyta</taxon>
        <taxon>Spermatophyta</taxon>
        <taxon>Magnoliopsida</taxon>
        <taxon>eudicotyledons</taxon>
        <taxon>Gunneridae</taxon>
        <taxon>Pentapetalae</taxon>
        <taxon>rosids</taxon>
        <taxon>malvids</taxon>
        <taxon>Brassicales</taxon>
        <taxon>Brassicaceae</taxon>
        <taxon>Brassiceae</taxon>
        <taxon>Brassica</taxon>
    </lineage>
</organism>
<proteinExistence type="predicted"/>
<name>A0ABQ7C716_BRACR</name>
<dbReference type="Proteomes" id="UP000266723">
    <property type="component" value="Unassembled WGS sequence"/>
</dbReference>
<dbReference type="EMBL" id="QGKV02000832">
    <property type="protein sequence ID" value="KAF3547093.1"/>
    <property type="molecule type" value="Genomic_DNA"/>
</dbReference>
<keyword evidence="2" id="KW-1185">Reference proteome</keyword>
<reference evidence="1 2" key="1">
    <citation type="journal article" date="2020" name="BMC Genomics">
        <title>Intraspecific diversification of the crop wild relative Brassica cretica Lam. using demographic model selection.</title>
        <authorList>
            <person name="Kioukis A."/>
            <person name="Michalopoulou V.A."/>
            <person name="Briers L."/>
            <person name="Pirintsos S."/>
            <person name="Studholme D.J."/>
            <person name="Pavlidis P."/>
            <person name="Sarris P.F."/>
        </authorList>
    </citation>
    <scope>NUCLEOTIDE SEQUENCE [LARGE SCALE GENOMIC DNA]</scope>
    <source>
        <strain evidence="2">cv. PFS-1207/04</strain>
    </source>
</reference>
<gene>
    <name evidence="1" type="ORF">DY000_02007488</name>
</gene>
<evidence type="ECO:0000313" key="1">
    <source>
        <dbReference type="EMBL" id="KAF3547093.1"/>
    </source>
</evidence>
<comment type="caution">
    <text evidence="1">The sequence shown here is derived from an EMBL/GenBank/DDBJ whole genome shotgun (WGS) entry which is preliminary data.</text>
</comment>
<evidence type="ECO:0000313" key="2">
    <source>
        <dbReference type="Proteomes" id="UP000266723"/>
    </source>
</evidence>
<protein>
    <submittedName>
        <fullName evidence="1">Uncharacterized protein</fullName>
    </submittedName>
</protein>